<dbReference type="InterPro" id="IPR018297">
    <property type="entry name" value="A/G_cyclase_CS"/>
</dbReference>
<comment type="subcellular location">
    <subcellularLocation>
        <location evidence="1">Membrane</location>
    </subcellularLocation>
</comment>
<dbReference type="Gene3D" id="3.30.70.1230">
    <property type="entry name" value="Nucleotide cyclase"/>
    <property type="match status" value="1"/>
</dbReference>
<dbReference type="PROSITE" id="PS50125">
    <property type="entry name" value="GUANYLATE_CYCLASE_2"/>
    <property type="match status" value="1"/>
</dbReference>
<evidence type="ECO:0000256" key="8">
    <source>
        <dbReference type="SAM" id="Coils"/>
    </source>
</evidence>
<evidence type="ECO:0000256" key="5">
    <source>
        <dbReference type="ARBA" id="ARBA00023136"/>
    </source>
</evidence>
<evidence type="ECO:0000313" key="12">
    <source>
        <dbReference type="EMBL" id="NJC24655.1"/>
    </source>
</evidence>
<dbReference type="PANTHER" id="PTHR11920">
    <property type="entry name" value="GUANYLYL CYCLASE"/>
    <property type="match status" value="1"/>
</dbReference>
<dbReference type="InterPro" id="IPR001054">
    <property type="entry name" value="A/G_cyclase"/>
</dbReference>
<keyword evidence="2 9" id="KW-0812">Transmembrane</keyword>
<feature type="domain" description="Guanylate cyclase" evidence="11">
    <location>
        <begin position="298"/>
        <end position="420"/>
    </location>
</feature>
<evidence type="ECO:0000259" key="11">
    <source>
        <dbReference type="PROSITE" id="PS50125"/>
    </source>
</evidence>
<dbReference type="InterPro" id="IPR029787">
    <property type="entry name" value="Nucleotide_cyclase"/>
</dbReference>
<dbReference type="SUPFAM" id="SSF55073">
    <property type="entry name" value="Nucleotide cyclase"/>
    <property type="match status" value="1"/>
</dbReference>
<proteinExistence type="inferred from homology"/>
<feature type="transmembrane region" description="Helical" evidence="9">
    <location>
        <begin position="224"/>
        <end position="243"/>
    </location>
</feature>
<keyword evidence="5 9" id="KW-0472">Membrane</keyword>
<evidence type="ECO:0000256" key="10">
    <source>
        <dbReference type="SAM" id="SignalP"/>
    </source>
</evidence>
<dbReference type="Proteomes" id="UP000770785">
    <property type="component" value="Unassembled WGS sequence"/>
</dbReference>
<keyword evidence="3" id="KW-0547">Nucleotide-binding</keyword>
<evidence type="ECO:0000256" key="6">
    <source>
        <dbReference type="ARBA" id="ARBA00023239"/>
    </source>
</evidence>
<feature type="coiled-coil region" evidence="8">
    <location>
        <begin position="203"/>
        <end position="266"/>
    </location>
</feature>
<sequence length="467" mass="51800">MIKSILVLVALLLVSPGICAQADEYSRQVSVIQSMIDDGNYRAAVGQARGLVTSSRQAQLPKVEAEALLLLGQALAADPAARLKEKTQGATYLKEAAQLFRTQRNATMLDSVGTILRVLTGTADTELPSVDKRRKNRRARLRDLPSSDSIDESALNAIVSLQEREIMSLNDSQLRQMVVLEQKDRLLDDYAFRALEDSMQLIRQEQELYLQEMRSEKEAQRRNFFILLIVALIALAGLLYARFHASRKHEERLQEQNNVIELERQRSDELLLNILPAPIAEELKLNGKANTRRYDSVTVMFADFKGFSSLAKTVSPEQLIAMLDEAFQALDRIVEKYGIEKIKTIGDAYMCAGGLPIESDDHAERAVKAALAIQEYLKTNPNFSARIGIHSGPVVAGVVGLHKFVYDIWGDTVNQASRLETAGKAGKVAISESTRALLPGSIVTEPAGTFDAKNIGMMKRYFVIPPE</sequence>
<dbReference type="InterPro" id="IPR050401">
    <property type="entry name" value="Cyclic_nucleotide_synthase"/>
</dbReference>
<keyword evidence="13" id="KW-1185">Reference proteome</keyword>
<dbReference type="RefSeq" id="WP_168035472.1">
    <property type="nucleotide sequence ID" value="NZ_JAATJH010000001.1"/>
</dbReference>
<feature type="chain" id="PRO_5045302936" evidence="10">
    <location>
        <begin position="21"/>
        <end position="467"/>
    </location>
</feature>
<dbReference type="PANTHER" id="PTHR11920:SF335">
    <property type="entry name" value="GUANYLATE CYCLASE"/>
    <property type="match status" value="1"/>
</dbReference>
<evidence type="ECO:0000256" key="7">
    <source>
        <dbReference type="RuleBase" id="RU000405"/>
    </source>
</evidence>
<keyword evidence="4 9" id="KW-1133">Transmembrane helix</keyword>
<keyword evidence="6 7" id="KW-0456">Lyase</keyword>
<name>A0ABX0X626_9BACT</name>
<dbReference type="PROSITE" id="PS00452">
    <property type="entry name" value="GUANYLATE_CYCLASE_1"/>
    <property type="match status" value="1"/>
</dbReference>
<evidence type="ECO:0000313" key="13">
    <source>
        <dbReference type="Proteomes" id="UP000770785"/>
    </source>
</evidence>
<organism evidence="12 13">
    <name type="scientific">Neolewinella antarctica</name>
    <dbReference type="NCBI Taxonomy" id="442734"/>
    <lineage>
        <taxon>Bacteria</taxon>
        <taxon>Pseudomonadati</taxon>
        <taxon>Bacteroidota</taxon>
        <taxon>Saprospiria</taxon>
        <taxon>Saprospirales</taxon>
        <taxon>Lewinellaceae</taxon>
        <taxon>Neolewinella</taxon>
    </lineage>
</organism>
<dbReference type="Gene3D" id="6.10.250.780">
    <property type="match status" value="1"/>
</dbReference>
<dbReference type="Pfam" id="PF00211">
    <property type="entry name" value="Guanylate_cyc"/>
    <property type="match status" value="1"/>
</dbReference>
<evidence type="ECO:0000256" key="1">
    <source>
        <dbReference type="ARBA" id="ARBA00004370"/>
    </source>
</evidence>
<evidence type="ECO:0000256" key="9">
    <source>
        <dbReference type="SAM" id="Phobius"/>
    </source>
</evidence>
<accession>A0ABX0X626</accession>
<gene>
    <name evidence="12" type="ORF">GGR27_000136</name>
</gene>
<dbReference type="CDD" id="cd07302">
    <property type="entry name" value="CHD"/>
    <property type="match status" value="1"/>
</dbReference>
<comment type="similarity">
    <text evidence="7">Belongs to the adenylyl cyclase class-4/guanylyl cyclase family.</text>
</comment>
<dbReference type="SMART" id="SM00044">
    <property type="entry name" value="CYCc"/>
    <property type="match status" value="1"/>
</dbReference>
<feature type="signal peptide" evidence="10">
    <location>
        <begin position="1"/>
        <end position="20"/>
    </location>
</feature>
<reference evidence="12 13" key="1">
    <citation type="submission" date="2020-03" db="EMBL/GenBank/DDBJ databases">
        <title>Genomic Encyclopedia of Type Strains, Phase IV (KMG-IV): sequencing the most valuable type-strain genomes for metagenomic binning, comparative biology and taxonomic classification.</title>
        <authorList>
            <person name="Goeker M."/>
        </authorList>
    </citation>
    <scope>NUCLEOTIDE SEQUENCE [LARGE SCALE GENOMIC DNA]</scope>
    <source>
        <strain evidence="12 13">DSM 105096</strain>
    </source>
</reference>
<keyword evidence="8" id="KW-0175">Coiled coil</keyword>
<evidence type="ECO:0000256" key="2">
    <source>
        <dbReference type="ARBA" id="ARBA00022692"/>
    </source>
</evidence>
<dbReference type="EMBL" id="JAATJH010000001">
    <property type="protein sequence ID" value="NJC24655.1"/>
    <property type="molecule type" value="Genomic_DNA"/>
</dbReference>
<keyword evidence="10" id="KW-0732">Signal</keyword>
<comment type="caution">
    <text evidence="12">The sequence shown here is derived from an EMBL/GenBank/DDBJ whole genome shotgun (WGS) entry which is preliminary data.</text>
</comment>
<protein>
    <submittedName>
        <fullName evidence="12">Class 3 adenylate cyclase</fullName>
    </submittedName>
</protein>
<evidence type="ECO:0000256" key="4">
    <source>
        <dbReference type="ARBA" id="ARBA00022989"/>
    </source>
</evidence>
<evidence type="ECO:0000256" key="3">
    <source>
        <dbReference type="ARBA" id="ARBA00022741"/>
    </source>
</evidence>